<name>A0A8X6URD1_NEPPI</name>
<comment type="caution">
    <text evidence="2">The sequence shown here is derived from an EMBL/GenBank/DDBJ whole genome shotgun (WGS) entry which is preliminary data.</text>
</comment>
<feature type="region of interest" description="Disordered" evidence="1">
    <location>
        <begin position="1"/>
        <end position="33"/>
    </location>
</feature>
<feature type="non-terminal residue" evidence="2">
    <location>
        <position position="1"/>
    </location>
</feature>
<evidence type="ECO:0000256" key="1">
    <source>
        <dbReference type="SAM" id="MobiDB-lite"/>
    </source>
</evidence>
<protein>
    <submittedName>
        <fullName evidence="2">Uncharacterized protein</fullName>
    </submittedName>
</protein>
<proteinExistence type="predicted"/>
<evidence type="ECO:0000313" key="3">
    <source>
        <dbReference type="Proteomes" id="UP000887013"/>
    </source>
</evidence>
<keyword evidence="3" id="KW-1185">Reference proteome</keyword>
<sequence>GISAGDMGRGEDTGVGGKGERGTGKSTSSKKSSKFIKSLMVTLLLTSSKE</sequence>
<organism evidence="2 3">
    <name type="scientific">Nephila pilipes</name>
    <name type="common">Giant wood spider</name>
    <name type="synonym">Nephila maculata</name>
    <dbReference type="NCBI Taxonomy" id="299642"/>
    <lineage>
        <taxon>Eukaryota</taxon>
        <taxon>Metazoa</taxon>
        <taxon>Ecdysozoa</taxon>
        <taxon>Arthropoda</taxon>
        <taxon>Chelicerata</taxon>
        <taxon>Arachnida</taxon>
        <taxon>Araneae</taxon>
        <taxon>Araneomorphae</taxon>
        <taxon>Entelegynae</taxon>
        <taxon>Araneoidea</taxon>
        <taxon>Nephilidae</taxon>
        <taxon>Nephila</taxon>
    </lineage>
</organism>
<feature type="compositionally biased region" description="Basic and acidic residues" evidence="1">
    <location>
        <begin position="8"/>
        <end position="23"/>
    </location>
</feature>
<dbReference type="Proteomes" id="UP000887013">
    <property type="component" value="Unassembled WGS sequence"/>
</dbReference>
<feature type="compositionally biased region" description="Low complexity" evidence="1">
    <location>
        <begin position="24"/>
        <end position="33"/>
    </location>
</feature>
<dbReference type="EMBL" id="BMAW01131632">
    <property type="protein sequence ID" value="GFU40186.1"/>
    <property type="molecule type" value="Genomic_DNA"/>
</dbReference>
<gene>
    <name evidence="2" type="ORF">NPIL_617921</name>
</gene>
<dbReference type="AlphaFoldDB" id="A0A8X6URD1"/>
<reference evidence="2" key="1">
    <citation type="submission" date="2020-08" db="EMBL/GenBank/DDBJ databases">
        <title>Multicomponent nature underlies the extraordinary mechanical properties of spider dragline silk.</title>
        <authorList>
            <person name="Kono N."/>
            <person name="Nakamura H."/>
            <person name="Mori M."/>
            <person name="Yoshida Y."/>
            <person name="Ohtoshi R."/>
            <person name="Malay A.D."/>
            <person name="Moran D.A.P."/>
            <person name="Tomita M."/>
            <person name="Numata K."/>
            <person name="Arakawa K."/>
        </authorList>
    </citation>
    <scope>NUCLEOTIDE SEQUENCE</scope>
</reference>
<evidence type="ECO:0000313" key="2">
    <source>
        <dbReference type="EMBL" id="GFU40186.1"/>
    </source>
</evidence>
<accession>A0A8X6URD1</accession>